<evidence type="ECO:0000313" key="1">
    <source>
        <dbReference type="EMBL" id="KAK2959927.1"/>
    </source>
</evidence>
<sequence>MERNTHHSVNPIVISVVFVVEREMDCEDCVRKEPTHRLLHLPRHSHEDVHRIGRIDANVNEVWTVEIADWCRIGKQTNVGKTQEGRRVIVEGGEGRKIHCTLTESDETVQLGNVNEQGMVSVQKNTLSFVHLTFIVTSPSERIGSVLRVGEGGVVSLKRCEVSSSETIKHAFIRVSKDGEMNAEELKMSSMRFGGKGSVVSMSEEGRLALSSCEFDGVSFASGGVVVGKTKGKIEIGQTRFTGCSGTSLGSVIRVVTVGGEIVVTNCRFSECSTAVRLDEQGRRELGGGCVLVEMEQNGRSLSSCRVDLRESCFEGCTLRWNGKEQEGGRVVGGSGFLIVGRRGKGVVLLDGVRLSTCRCVGDGASALTLSSLRYSPQLARLGPLAICLSSPSHSARFSFRSMPILEPAVSHQQKSQTLPEAPLNQFIPSLTHIDDPLLHPPHSAPTTPVHSRQSLFQLHSAIVCQAPQTLPICQYKTQSCVLFVLSSRPGRMTRLPQQRHFS</sequence>
<proteinExistence type="predicted"/>
<organism evidence="1 2">
    <name type="scientific">Blattamonas nauphoetae</name>
    <dbReference type="NCBI Taxonomy" id="2049346"/>
    <lineage>
        <taxon>Eukaryota</taxon>
        <taxon>Metamonada</taxon>
        <taxon>Preaxostyla</taxon>
        <taxon>Oxymonadida</taxon>
        <taxon>Blattamonas</taxon>
    </lineage>
</organism>
<gene>
    <name evidence="1" type="ORF">BLNAU_5124</name>
</gene>
<reference evidence="1 2" key="1">
    <citation type="journal article" date="2022" name="bioRxiv">
        <title>Genomics of Preaxostyla Flagellates Illuminates Evolutionary Transitions and the Path Towards Mitochondrial Loss.</title>
        <authorList>
            <person name="Novak L.V.F."/>
            <person name="Treitli S.C."/>
            <person name="Pyrih J."/>
            <person name="Halakuc P."/>
            <person name="Pipaliya S.V."/>
            <person name="Vacek V."/>
            <person name="Brzon O."/>
            <person name="Soukal P."/>
            <person name="Eme L."/>
            <person name="Dacks J.B."/>
            <person name="Karnkowska A."/>
            <person name="Elias M."/>
            <person name="Hampl V."/>
        </authorList>
    </citation>
    <scope>NUCLEOTIDE SEQUENCE [LARGE SCALE GENOMIC DNA]</scope>
    <source>
        <strain evidence="1">NAU3</strain>
        <tissue evidence="1">Gut</tissue>
    </source>
</reference>
<protein>
    <recommendedName>
        <fullName evidence="3">Right handed beta helix domain-containing protein</fullName>
    </recommendedName>
</protein>
<accession>A0ABQ9Y838</accession>
<keyword evidence="2" id="KW-1185">Reference proteome</keyword>
<name>A0ABQ9Y838_9EUKA</name>
<comment type="caution">
    <text evidence="1">The sequence shown here is derived from an EMBL/GenBank/DDBJ whole genome shotgun (WGS) entry which is preliminary data.</text>
</comment>
<dbReference type="EMBL" id="JARBJD010000026">
    <property type="protein sequence ID" value="KAK2959927.1"/>
    <property type="molecule type" value="Genomic_DNA"/>
</dbReference>
<dbReference type="Proteomes" id="UP001281761">
    <property type="component" value="Unassembled WGS sequence"/>
</dbReference>
<evidence type="ECO:0008006" key="3">
    <source>
        <dbReference type="Google" id="ProtNLM"/>
    </source>
</evidence>
<evidence type="ECO:0000313" key="2">
    <source>
        <dbReference type="Proteomes" id="UP001281761"/>
    </source>
</evidence>